<dbReference type="Gene3D" id="3.30.810.10">
    <property type="entry name" value="2-Layer Sandwich"/>
    <property type="match status" value="1"/>
</dbReference>
<dbReference type="GO" id="GO:0000285">
    <property type="term" value="F:1-phosphatidylinositol-3-phosphate 5-kinase activity"/>
    <property type="evidence" value="ECO:0007669"/>
    <property type="project" value="TreeGrafter"/>
</dbReference>
<dbReference type="Proteomes" id="UP000187429">
    <property type="component" value="Unassembled WGS sequence"/>
</dbReference>
<dbReference type="AlphaFoldDB" id="A0A1R1YEJ4"/>
<evidence type="ECO:0000313" key="3">
    <source>
        <dbReference type="EMBL" id="OMJ25358.1"/>
    </source>
</evidence>
<dbReference type="InterPro" id="IPR002498">
    <property type="entry name" value="PInositol-4-P-4/5-kinase_core"/>
</dbReference>
<dbReference type="SUPFAM" id="SSF56104">
    <property type="entry name" value="SAICAR synthase-like"/>
    <property type="match status" value="1"/>
</dbReference>
<dbReference type="SMART" id="SM00330">
    <property type="entry name" value="PIPKc"/>
    <property type="match status" value="1"/>
</dbReference>
<keyword evidence="1" id="KW-0067">ATP-binding</keyword>
<keyword evidence="4" id="KW-1185">Reference proteome</keyword>
<evidence type="ECO:0000313" key="4">
    <source>
        <dbReference type="Proteomes" id="UP000187429"/>
    </source>
</evidence>
<gene>
    <name evidence="3" type="ORF">AYI69_g4326</name>
</gene>
<dbReference type="FunFam" id="3.30.810.10:FF:000001">
    <property type="entry name" value="1-phosphatidylinositol 3-phosphate 5-kinase FAB1"/>
    <property type="match status" value="1"/>
</dbReference>
<evidence type="ECO:0000256" key="1">
    <source>
        <dbReference type="PROSITE-ProRule" id="PRU00781"/>
    </source>
</evidence>
<sequence length="156" mass="18312">MENLFYKKNISRIYDLKGSVRNRLAHEKDSNEVLLDENLINFIQESPIFVSLRSKKLILSAIARDTSFLLSMNVMDYSLLVGIDEENSELVIGIVDYIRTFTWDKKLENWIKDSMFLGSNGKEPTIISPVQYKTRFCEAMDKYFWMSPDIYDLKFV</sequence>
<name>A0A1R1YEJ4_9FUNG</name>
<dbReference type="GO" id="GO:0010008">
    <property type="term" value="C:endosome membrane"/>
    <property type="evidence" value="ECO:0007669"/>
    <property type="project" value="TreeGrafter"/>
</dbReference>
<feature type="domain" description="PIPK" evidence="2">
    <location>
        <begin position="1"/>
        <end position="144"/>
    </location>
</feature>
<dbReference type="PANTHER" id="PTHR45748:SF7">
    <property type="entry name" value="1-PHOSPHATIDYLINOSITOL 3-PHOSPHATE 5-KINASE-RELATED"/>
    <property type="match status" value="1"/>
</dbReference>
<dbReference type="Pfam" id="PF01504">
    <property type="entry name" value="PIP5K"/>
    <property type="match status" value="1"/>
</dbReference>
<dbReference type="GO" id="GO:0005524">
    <property type="term" value="F:ATP binding"/>
    <property type="evidence" value="ECO:0007669"/>
    <property type="project" value="UniProtKB-UniRule"/>
</dbReference>
<keyword evidence="1" id="KW-0808">Transferase</keyword>
<dbReference type="InterPro" id="IPR027483">
    <property type="entry name" value="PInositol-4-P-4/5-kinase_C_sf"/>
</dbReference>
<dbReference type="GO" id="GO:0046854">
    <property type="term" value="P:phosphatidylinositol phosphate biosynthetic process"/>
    <property type="evidence" value="ECO:0007669"/>
    <property type="project" value="TreeGrafter"/>
</dbReference>
<dbReference type="EMBL" id="LSSM01001658">
    <property type="protein sequence ID" value="OMJ25358.1"/>
    <property type="molecule type" value="Genomic_DNA"/>
</dbReference>
<evidence type="ECO:0000259" key="2">
    <source>
        <dbReference type="PROSITE" id="PS51455"/>
    </source>
</evidence>
<organism evidence="3 4">
    <name type="scientific">Smittium culicis</name>
    <dbReference type="NCBI Taxonomy" id="133412"/>
    <lineage>
        <taxon>Eukaryota</taxon>
        <taxon>Fungi</taxon>
        <taxon>Fungi incertae sedis</taxon>
        <taxon>Zoopagomycota</taxon>
        <taxon>Kickxellomycotina</taxon>
        <taxon>Harpellomycetes</taxon>
        <taxon>Harpellales</taxon>
        <taxon>Legeriomycetaceae</taxon>
        <taxon>Smittium</taxon>
    </lineage>
</organism>
<proteinExistence type="predicted"/>
<dbReference type="PANTHER" id="PTHR45748">
    <property type="entry name" value="1-PHOSPHATIDYLINOSITOL 3-PHOSPHATE 5-KINASE-RELATED"/>
    <property type="match status" value="1"/>
</dbReference>
<dbReference type="OrthoDB" id="158357at2759"/>
<protein>
    <submittedName>
        <fullName evidence="3">1-phosphatidylinositol 3-phosphate 5-kinase FAB1</fullName>
    </submittedName>
</protein>
<comment type="caution">
    <text evidence="3">The sequence shown here is derived from an EMBL/GenBank/DDBJ whole genome shotgun (WGS) entry which is preliminary data.</text>
</comment>
<keyword evidence="1" id="KW-0547">Nucleotide-binding</keyword>
<reference evidence="4" key="1">
    <citation type="submission" date="2017-01" db="EMBL/GenBank/DDBJ databases">
        <authorList>
            <person name="Wang Y."/>
            <person name="White M."/>
            <person name="Kvist S."/>
            <person name="Moncalvo J.-M."/>
        </authorList>
    </citation>
    <scope>NUCLEOTIDE SEQUENCE [LARGE SCALE GENOMIC DNA]</scope>
    <source>
        <strain evidence="4">ID-206-W2</strain>
    </source>
</reference>
<keyword evidence="1 3" id="KW-0418">Kinase</keyword>
<accession>A0A1R1YEJ4</accession>
<dbReference type="PROSITE" id="PS51455">
    <property type="entry name" value="PIPK"/>
    <property type="match status" value="1"/>
</dbReference>